<feature type="chain" id="PRO_5002815042" evidence="1">
    <location>
        <begin position="20"/>
        <end position="79"/>
    </location>
</feature>
<keyword evidence="1" id="KW-0732">Signal</keyword>
<keyword evidence="3" id="KW-1185">Reference proteome</keyword>
<sequence length="79" mass="9038">MAKIALVFLLFALFVFCAADEATTQNNDPLQPLGAQINNIFNNFKNLQIDTEAMKKYANEFIDNTNKFLENHKKSLQQN</sequence>
<gene>
    <name evidence="2" type="primary">Dmoj\GI11770</name>
    <name evidence="2" type="ORF">Dmoj_GI11770</name>
</gene>
<dbReference type="AlphaFoldDB" id="B4KZQ2"/>
<dbReference type="Proteomes" id="UP000009192">
    <property type="component" value="Unassembled WGS sequence"/>
</dbReference>
<evidence type="ECO:0000313" key="2">
    <source>
        <dbReference type="EMBL" id="EDW19008.1"/>
    </source>
</evidence>
<dbReference type="InParanoid" id="B4KZQ2"/>
<feature type="signal peptide" evidence="1">
    <location>
        <begin position="1"/>
        <end position="19"/>
    </location>
</feature>
<dbReference type="EMBL" id="CH933809">
    <property type="protein sequence ID" value="EDW19008.1"/>
    <property type="molecule type" value="Genomic_DNA"/>
</dbReference>
<protein>
    <submittedName>
        <fullName evidence="2">Uncharacterized protein</fullName>
    </submittedName>
</protein>
<dbReference type="OMA" id="CNADEAT"/>
<dbReference type="HOGENOM" id="CLU_197014_0_0_1"/>
<organism evidence="2 3">
    <name type="scientific">Drosophila mojavensis</name>
    <name type="common">Fruit fly</name>
    <dbReference type="NCBI Taxonomy" id="7230"/>
    <lineage>
        <taxon>Eukaryota</taxon>
        <taxon>Metazoa</taxon>
        <taxon>Ecdysozoa</taxon>
        <taxon>Arthropoda</taxon>
        <taxon>Hexapoda</taxon>
        <taxon>Insecta</taxon>
        <taxon>Pterygota</taxon>
        <taxon>Neoptera</taxon>
        <taxon>Endopterygota</taxon>
        <taxon>Diptera</taxon>
        <taxon>Brachycera</taxon>
        <taxon>Muscomorpha</taxon>
        <taxon>Ephydroidea</taxon>
        <taxon>Drosophilidae</taxon>
        <taxon>Drosophila</taxon>
    </lineage>
</organism>
<evidence type="ECO:0000313" key="3">
    <source>
        <dbReference type="Proteomes" id="UP000009192"/>
    </source>
</evidence>
<proteinExistence type="predicted"/>
<accession>B4KZQ2</accession>
<evidence type="ECO:0000256" key="1">
    <source>
        <dbReference type="SAM" id="SignalP"/>
    </source>
</evidence>
<name>B4KZQ2_DROMO</name>
<reference evidence="2 3" key="1">
    <citation type="journal article" date="2007" name="Nature">
        <title>Evolution of genes and genomes on the Drosophila phylogeny.</title>
        <authorList>
            <consortium name="Drosophila 12 Genomes Consortium"/>
            <person name="Clark A.G."/>
            <person name="Eisen M.B."/>
            <person name="Smith D.R."/>
            <person name="Bergman C.M."/>
            <person name="Oliver B."/>
            <person name="Markow T.A."/>
            <person name="Kaufman T.C."/>
            <person name="Kellis M."/>
            <person name="Gelbart W."/>
            <person name="Iyer V.N."/>
            <person name="Pollard D.A."/>
            <person name="Sackton T.B."/>
            <person name="Larracuente A.M."/>
            <person name="Singh N.D."/>
            <person name="Abad J.P."/>
            <person name="Abt D.N."/>
            <person name="Adryan B."/>
            <person name="Aguade M."/>
            <person name="Akashi H."/>
            <person name="Anderson W.W."/>
            <person name="Aquadro C.F."/>
            <person name="Ardell D.H."/>
            <person name="Arguello R."/>
            <person name="Artieri C.G."/>
            <person name="Barbash D.A."/>
            <person name="Barker D."/>
            <person name="Barsanti P."/>
            <person name="Batterham P."/>
            <person name="Batzoglou S."/>
            <person name="Begun D."/>
            <person name="Bhutkar A."/>
            <person name="Blanco E."/>
            <person name="Bosak S.A."/>
            <person name="Bradley R.K."/>
            <person name="Brand A.D."/>
            <person name="Brent M.R."/>
            <person name="Brooks A.N."/>
            <person name="Brown R.H."/>
            <person name="Butlin R.K."/>
            <person name="Caggese C."/>
            <person name="Calvi B.R."/>
            <person name="Bernardo de Carvalho A."/>
            <person name="Caspi A."/>
            <person name="Castrezana S."/>
            <person name="Celniker S.E."/>
            <person name="Chang J.L."/>
            <person name="Chapple C."/>
            <person name="Chatterji S."/>
            <person name="Chinwalla A."/>
            <person name="Civetta A."/>
            <person name="Clifton S.W."/>
            <person name="Comeron J.M."/>
            <person name="Costello J.C."/>
            <person name="Coyne J.A."/>
            <person name="Daub J."/>
            <person name="David R.G."/>
            <person name="Delcher A.L."/>
            <person name="Delehaunty K."/>
            <person name="Do C.B."/>
            <person name="Ebling H."/>
            <person name="Edwards K."/>
            <person name="Eickbush T."/>
            <person name="Evans J.D."/>
            <person name="Filipski A."/>
            <person name="Findeiss S."/>
            <person name="Freyhult E."/>
            <person name="Fulton L."/>
            <person name="Fulton R."/>
            <person name="Garcia A.C."/>
            <person name="Gardiner A."/>
            <person name="Garfield D.A."/>
            <person name="Garvin B.E."/>
            <person name="Gibson G."/>
            <person name="Gilbert D."/>
            <person name="Gnerre S."/>
            <person name="Godfrey J."/>
            <person name="Good R."/>
            <person name="Gotea V."/>
            <person name="Gravely B."/>
            <person name="Greenberg A.J."/>
            <person name="Griffiths-Jones S."/>
            <person name="Gross S."/>
            <person name="Guigo R."/>
            <person name="Gustafson E.A."/>
            <person name="Haerty W."/>
            <person name="Hahn M.W."/>
            <person name="Halligan D.L."/>
            <person name="Halpern A.L."/>
            <person name="Halter G.M."/>
            <person name="Han M.V."/>
            <person name="Heger A."/>
            <person name="Hillier L."/>
            <person name="Hinrichs A.S."/>
            <person name="Holmes I."/>
            <person name="Hoskins R.A."/>
            <person name="Hubisz M.J."/>
            <person name="Hultmark D."/>
            <person name="Huntley M.A."/>
            <person name="Jaffe D.B."/>
            <person name="Jagadeeshan S."/>
            <person name="Jeck W.R."/>
            <person name="Johnson J."/>
            <person name="Jones C.D."/>
            <person name="Jordan W.C."/>
            <person name="Karpen G.H."/>
            <person name="Kataoka E."/>
            <person name="Keightley P.D."/>
            <person name="Kheradpour P."/>
            <person name="Kirkness E.F."/>
            <person name="Koerich L.B."/>
            <person name="Kristiansen K."/>
            <person name="Kudrna D."/>
            <person name="Kulathinal R.J."/>
            <person name="Kumar S."/>
            <person name="Kwok R."/>
            <person name="Lander E."/>
            <person name="Langley C.H."/>
            <person name="Lapoint R."/>
            <person name="Lazzaro B.P."/>
            <person name="Lee S.J."/>
            <person name="Levesque L."/>
            <person name="Li R."/>
            <person name="Lin C.F."/>
            <person name="Lin M.F."/>
            <person name="Lindblad-Toh K."/>
            <person name="Llopart A."/>
            <person name="Long M."/>
            <person name="Low L."/>
            <person name="Lozovsky E."/>
            <person name="Lu J."/>
            <person name="Luo M."/>
            <person name="Machado C.A."/>
            <person name="Makalowski W."/>
            <person name="Marzo M."/>
            <person name="Matsuda M."/>
            <person name="Matzkin L."/>
            <person name="McAllister B."/>
            <person name="McBride C.S."/>
            <person name="McKernan B."/>
            <person name="McKernan K."/>
            <person name="Mendez-Lago M."/>
            <person name="Minx P."/>
            <person name="Mollenhauer M.U."/>
            <person name="Montooth K."/>
            <person name="Mount S.M."/>
            <person name="Mu X."/>
            <person name="Myers E."/>
            <person name="Negre B."/>
            <person name="Newfeld S."/>
            <person name="Nielsen R."/>
            <person name="Noor M.A."/>
            <person name="O'Grady P."/>
            <person name="Pachter L."/>
            <person name="Papaceit M."/>
            <person name="Parisi M.J."/>
            <person name="Parisi M."/>
            <person name="Parts L."/>
            <person name="Pedersen J.S."/>
            <person name="Pesole G."/>
            <person name="Phillippy A.M."/>
            <person name="Ponting C.P."/>
            <person name="Pop M."/>
            <person name="Porcelli D."/>
            <person name="Powell J.R."/>
            <person name="Prohaska S."/>
            <person name="Pruitt K."/>
            <person name="Puig M."/>
            <person name="Quesneville H."/>
            <person name="Ram K.R."/>
            <person name="Rand D."/>
            <person name="Rasmussen M.D."/>
            <person name="Reed L.K."/>
            <person name="Reenan R."/>
            <person name="Reily A."/>
            <person name="Remington K.A."/>
            <person name="Rieger T.T."/>
            <person name="Ritchie M.G."/>
            <person name="Robin C."/>
            <person name="Rogers Y.H."/>
            <person name="Rohde C."/>
            <person name="Rozas J."/>
            <person name="Rubenfield M.J."/>
            <person name="Ruiz A."/>
            <person name="Russo S."/>
            <person name="Salzberg S.L."/>
            <person name="Sanchez-Gracia A."/>
            <person name="Saranga D.J."/>
            <person name="Sato H."/>
            <person name="Schaeffer S.W."/>
            <person name="Schatz M.C."/>
            <person name="Schlenke T."/>
            <person name="Schwartz R."/>
            <person name="Segarra C."/>
            <person name="Singh R.S."/>
            <person name="Sirot L."/>
            <person name="Sirota M."/>
            <person name="Sisneros N.B."/>
            <person name="Smith C.D."/>
            <person name="Smith T.F."/>
            <person name="Spieth J."/>
            <person name="Stage D.E."/>
            <person name="Stark A."/>
            <person name="Stephan W."/>
            <person name="Strausberg R.L."/>
            <person name="Strempel S."/>
            <person name="Sturgill D."/>
            <person name="Sutton G."/>
            <person name="Sutton G.G."/>
            <person name="Tao W."/>
            <person name="Teichmann S."/>
            <person name="Tobari Y.N."/>
            <person name="Tomimura Y."/>
            <person name="Tsolas J.M."/>
            <person name="Valente V.L."/>
            <person name="Venter E."/>
            <person name="Venter J.C."/>
            <person name="Vicario S."/>
            <person name="Vieira F.G."/>
            <person name="Vilella A.J."/>
            <person name="Villasante A."/>
            <person name="Walenz B."/>
            <person name="Wang J."/>
            <person name="Wasserman M."/>
            <person name="Watts T."/>
            <person name="Wilson D."/>
            <person name="Wilson R.K."/>
            <person name="Wing R.A."/>
            <person name="Wolfner M.F."/>
            <person name="Wong A."/>
            <person name="Wong G.K."/>
            <person name="Wu C.I."/>
            <person name="Wu G."/>
            <person name="Yamamoto D."/>
            <person name="Yang H.P."/>
            <person name="Yang S.P."/>
            <person name="Yorke J.A."/>
            <person name="Yoshida K."/>
            <person name="Zdobnov E."/>
            <person name="Zhang P."/>
            <person name="Zhang Y."/>
            <person name="Zimin A.V."/>
            <person name="Baldwin J."/>
            <person name="Abdouelleil A."/>
            <person name="Abdulkadir J."/>
            <person name="Abebe A."/>
            <person name="Abera B."/>
            <person name="Abreu J."/>
            <person name="Acer S.C."/>
            <person name="Aftuck L."/>
            <person name="Alexander A."/>
            <person name="An P."/>
            <person name="Anderson E."/>
            <person name="Anderson S."/>
            <person name="Arachi H."/>
            <person name="Azer M."/>
            <person name="Bachantsang P."/>
            <person name="Barry A."/>
            <person name="Bayul T."/>
            <person name="Berlin A."/>
            <person name="Bessette D."/>
            <person name="Bloom T."/>
            <person name="Blye J."/>
            <person name="Boguslavskiy L."/>
            <person name="Bonnet C."/>
            <person name="Boukhgalter B."/>
            <person name="Bourzgui I."/>
            <person name="Brown A."/>
            <person name="Cahill P."/>
            <person name="Channer S."/>
            <person name="Cheshatsang Y."/>
            <person name="Chuda L."/>
            <person name="Citroen M."/>
            <person name="Collymore A."/>
            <person name="Cooke P."/>
            <person name="Costello M."/>
            <person name="D'Aco K."/>
            <person name="Daza R."/>
            <person name="De Haan G."/>
            <person name="DeGray S."/>
            <person name="DeMaso C."/>
            <person name="Dhargay N."/>
            <person name="Dooley K."/>
            <person name="Dooley E."/>
            <person name="Doricent M."/>
            <person name="Dorje P."/>
            <person name="Dorjee K."/>
            <person name="Dupes A."/>
            <person name="Elong R."/>
            <person name="Falk J."/>
            <person name="Farina A."/>
            <person name="Faro S."/>
            <person name="Ferguson D."/>
            <person name="Fisher S."/>
            <person name="Foley C.D."/>
            <person name="Franke A."/>
            <person name="Friedrich D."/>
            <person name="Gadbois L."/>
            <person name="Gearin G."/>
            <person name="Gearin C.R."/>
            <person name="Giannoukos G."/>
            <person name="Goode T."/>
            <person name="Graham J."/>
            <person name="Grandbois E."/>
            <person name="Grewal S."/>
            <person name="Gyaltsen K."/>
            <person name="Hafez N."/>
            <person name="Hagos B."/>
            <person name="Hall J."/>
            <person name="Henson C."/>
            <person name="Hollinger A."/>
            <person name="Honan T."/>
            <person name="Huard M.D."/>
            <person name="Hughes L."/>
            <person name="Hurhula B."/>
            <person name="Husby M.E."/>
            <person name="Kamat A."/>
            <person name="Kanga B."/>
            <person name="Kashin S."/>
            <person name="Khazanovich D."/>
            <person name="Kisner P."/>
            <person name="Lance K."/>
            <person name="Lara M."/>
            <person name="Lee W."/>
            <person name="Lennon N."/>
            <person name="Letendre F."/>
            <person name="LeVine R."/>
            <person name="Lipovsky A."/>
            <person name="Liu X."/>
            <person name="Liu J."/>
            <person name="Liu S."/>
            <person name="Lokyitsang T."/>
            <person name="Lokyitsang Y."/>
            <person name="Lubonja R."/>
            <person name="Lui A."/>
            <person name="MacDonald P."/>
            <person name="Magnisalis V."/>
            <person name="Maru K."/>
            <person name="Matthews C."/>
            <person name="McCusker W."/>
            <person name="McDonough S."/>
            <person name="Mehta T."/>
            <person name="Meldrim J."/>
            <person name="Meneus L."/>
            <person name="Mihai O."/>
            <person name="Mihalev A."/>
            <person name="Mihova T."/>
            <person name="Mittelman R."/>
            <person name="Mlenga V."/>
            <person name="Montmayeur A."/>
            <person name="Mulrain L."/>
            <person name="Navidi A."/>
            <person name="Naylor J."/>
            <person name="Negash T."/>
            <person name="Nguyen T."/>
            <person name="Nguyen N."/>
            <person name="Nicol R."/>
            <person name="Norbu C."/>
            <person name="Norbu N."/>
            <person name="Novod N."/>
            <person name="O'Neill B."/>
            <person name="Osman S."/>
            <person name="Markiewicz E."/>
            <person name="Oyono O.L."/>
            <person name="Patti C."/>
            <person name="Phunkhang P."/>
            <person name="Pierre F."/>
            <person name="Priest M."/>
            <person name="Raghuraman S."/>
            <person name="Rege F."/>
            <person name="Reyes R."/>
            <person name="Rise C."/>
            <person name="Rogov P."/>
            <person name="Ross K."/>
            <person name="Ryan E."/>
            <person name="Settipalli S."/>
            <person name="Shea T."/>
            <person name="Sherpa N."/>
            <person name="Shi L."/>
            <person name="Shih D."/>
            <person name="Sparrow T."/>
            <person name="Spaulding J."/>
            <person name="Stalker J."/>
            <person name="Stange-Thomann N."/>
            <person name="Stavropoulos S."/>
            <person name="Stone C."/>
            <person name="Strader C."/>
            <person name="Tesfaye S."/>
            <person name="Thomson T."/>
            <person name="Thoulutsang Y."/>
            <person name="Thoulutsang D."/>
            <person name="Topham K."/>
            <person name="Topping I."/>
            <person name="Tsamla T."/>
            <person name="Vassiliev H."/>
            <person name="Vo A."/>
            <person name="Wangchuk T."/>
            <person name="Wangdi T."/>
            <person name="Weiand M."/>
            <person name="Wilkinson J."/>
            <person name="Wilson A."/>
            <person name="Yadav S."/>
            <person name="Young G."/>
            <person name="Yu Q."/>
            <person name="Zembek L."/>
            <person name="Zhong D."/>
            <person name="Zimmer A."/>
            <person name="Zwirko Z."/>
            <person name="Jaffe D.B."/>
            <person name="Alvarez P."/>
            <person name="Brockman W."/>
            <person name="Butler J."/>
            <person name="Chin C."/>
            <person name="Gnerre S."/>
            <person name="Grabherr M."/>
            <person name="Kleber M."/>
            <person name="Mauceli E."/>
            <person name="MacCallum I."/>
        </authorList>
    </citation>
    <scope>NUCLEOTIDE SEQUENCE [LARGE SCALE GENOMIC DNA]</scope>
    <source>
        <strain evidence="3">Tucson 15081-1352.22</strain>
    </source>
</reference>
<dbReference type="KEGG" id="dmo:Dmoj_GI11770"/>